<organism evidence="1 2">
    <name type="scientific">Rossellomorea aquimaris</name>
    <dbReference type="NCBI Taxonomy" id="189382"/>
    <lineage>
        <taxon>Bacteria</taxon>
        <taxon>Bacillati</taxon>
        <taxon>Bacillota</taxon>
        <taxon>Bacilli</taxon>
        <taxon>Bacillales</taxon>
        <taxon>Bacillaceae</taxon>
        <taxon>Rossellomorea</taxon>
    </lineage>
</organism>
<evidence type="ECO:0000313" key="2">
    <source>
        <dbReference type="Proteomes" id="UP000252118"/>
    </source>
</evidence>
<dbReference type="Proteomes" id="UP000252118">
    <property type="component" value="Unassembled WGS sequence"/>
</dbReference>
<evidence type="ECO:0000313" key="1">
    <source>
        <dbReference type="EMBL" id="RBP04967.1"/>
    </source>
</evidence>
<gene>
    <name evidence="1" type="ORF">DET59_105257</name>
</gene>
<accession>A0A366ERD4</accession>
<sequence>MDLTLNLPNWGTPEITEDLDGSMDYLLYLLNTVRFTQGEDREQLLQEIDKLHRYLERVLGSNYSTLLDYQFDYFGVYGELKEKQWRLSELSDEEPRNVVNGCRHTIGPDGTIISIKQLKAPKAPF</sequence>
<protein>
    <submittedName>
        <fullName evidence="1">Uncharacterized protein</fullName>
    </submittedName>
</protein>
<dbReference type="AlphaFoldDB" id="A0A366ERD4"/>
<name>A0A366ERD4_9BACI</name>
<dbReference type="RefSeq" id="WP_046197930.1">
    <property type="nucleotide sequence ID" value="NZ_QNRJ01000005.1"/>
</dbReference>
<dbReference type="OrthoDB" id="9975597at2"/>
<reference evidence="1 2" key="1">
    <citation type="submission" date="2018-06" db="EMBL/GenBank/DDBJ databases">
        <title>Freshwater and sediment microbial communities from various areas in North America, analyzing microbe dynamics in response to fracking.</title>
        <authorList>
            <person name="Lamendella R."/>
        </authorList>
    </citation>
    <scope>NUCLEOTIDE SEQUENCE [LARGE SCALE GENOMIC DNA]</scope>
    <source>
        <strain evidence="1 2">97B</strain>
    </source>
</reference>
<proteinExistence type="predicted"/>
<dbReference type="EMBL" id="QNRJ01000005">
    <property type="protein sequence ID" value="RBP04967.1"/>
    <property type="molecule type" value="Genomic_DNA"/>
</dbReference>
<comment type="caution">
    <text evidence="1">The sequence shown here is derived from an EMBL/GenBank/DDBJ whole genome shotgun (WGS) entry which is preliminary data.</text>
</comment>